<accession>A0AAV0BRR9</accession>
<organism evidence="8 9">
    <name type="scientific">Phakopsora pachyrhizi</name>
    <name type="common">Asian soybean rust disease fungus</name>
    <dbReference type="NCBI Taxonomy" id="170000"/>
    <lineage>
        <taxon>Eukaryota</taxon>
        <taxon>Fungi</taxon>
        <taxon>Dikarya</taxon>
        <taxon>Basidiomycota</taxon>
        <taxon>Pucciniomycotina</taxon>
        <taxon>Pucciniomycetes</taxon>
        <taxon>Pucciniales</taxon>
        <taxon>Phakopsoraceae</taxon>
        <taxon>Phakopsora</taxon>
    </lineage>
</organism>
<dbReference type="Pfam" id="PF03162">
    <property type="entry name" value="Y_phosphatase2"/>
    <property type="match status" value="1"/>
</dbReference>
<gene>
    <name evidence="8" type="ORF">PPACK8108_LOCUS24146</name>
</gene>
<dbReference type="InterPro" id="IPR029021">
    <property type="entry name" value="Prot-tyrosine_phosphatase-like"/>
</dbReference>
<dbReference type="EC" id="3.1.3.48" evidence="2"/>
<dbReference type="Gene3D" id="3.90.190.10">
    <property type="entry name" value="Protein tyrosine phosphatase superfamily"/>
    <property type="match status" value="1"/>
</dbReference>
<proteinExistence type="predicted"/>
<evidence type="ECO:0000313" key="9">
    <source>
        <dbReference type="Proteomes" id="UP001153365"/>
    </source>
</evidence>
<dbReference type="GO" id="GO:0004725">
    <property type="term" value="F:protein tyrosine phosphatase activity"/>
    <property type="evidence" value="ECO:0007669"/>
    <property type="project" value="UniProtKB-EC"/>
</dbReference>
<evidence type="ECO:0000256" key="6">
    <source>
        <dbReference type="ARBA" id="ARBA00037204"/>
    </source>
</evidence>
<keyword evidence="5" id="KW-0904">Protein phosphatase</keyword>
<dbReference type="SUPFAM" id="SSF52799">
    <property type="entry name" value="(Phosphotyrosine protein) phosphatases II"/>
    <property type="match status" value="1"/>
</dbReference>
<dbReference type="Proteomes" id="UP001153365">
    <property type="component" value="Unassembled WGS sequence"/>
</dbReference>
<dbReference type="PRINTS" id="PR01911">
    <property type="entry name" value="PFDSPHPHTASE"/>
</dbReference>
<dbReference type="PANTHER" id="PTHR31126">
    <property type="entry name" value="TYROSINE-PROTEIN PHOSPHATASE"/>
    <property type="match status" value="1"/>
</dbReference>
<dbReference type="GO" id="GO:0005737">
    <property type="term" value="C:cytoplasm"/>
    <property type="evidence" value="ECO:0007669"/>
    <property type="project" value="UniProtKB-SubCell"/>
</dbReference>
<keyword evidence="3" id="KW-0963">Cytoplasm</keyword>
<sequence>MDQLNQQNRSGSKLVPPPNFGFVETDLYRSGEPSELSFRFIGSLKLRSLLWLAPRKPSDKFEEFLKVGGVVLHDLGIRHAASLDAVTEQSVTQALNLILNPSVYPLMIMCAGGSHRTGTVVGCLRKLQGWNLASIFEEYRRYAGAQHHIMNEQCEFNFLKHFLKKRKEKKV</sequence>
<evidence type="ECO:0000256" key="4">
    <source>
        <dbReference type="ARBA" id="ARBA00022801"/>
    </source>
</evidence>
<dbReference type="EMBL" id="CALTRL010006042">
    <property type="protein sequence ID" value="CAH7689082.1"/>
    <property type="molecule type" value="Genomic_DNA"/>
</dbReference>
<name>A0AAV0BRR9_PHAPC</name>
<reference evidence="8" key="1">
    <citation type="submission" date="2022-06" db="EMBL/GenBank/DDBJ databases">
        <authorList>
            <consortium name="SYNGENTA / RWTH Aachen University"/>
        </authorList>
    </citation>
    <scope>NUCLEOTIDE SEQUENCE</scope>
</reference>
<dbReference type="FunFam" id="3.90.190.10:FF:000035">
    <property type="entry name" value="Tyrosine phosphatase, putative"/>
    <property type="match status" value="1"/>
</dbReference>
<keyword evidence="4" id="KW-0378">Hydrolase</keyword>
<comment type="function">
    <text evidence="6">Putative tyrosine-protein phosphatase required for protection against superoxide stress.</text>
</comment>
<dbReference type="InterPro" id="IPR004861">
    <property type="entry name" value="Siw14-like"/>
</dbReference>
<dbReference type="AlphaFoldDB" id="A0AAV0BRR9"/>
<evidence type="ECO:0000256" key="2">
    <source>
        <dbReference type="ARBA" id="ARBA00013064"/>
    </source>
</evidence>
<evidence type="ECO:0000256" key="3">
    <source>
        <dbReference type="ARBA" id="ARBA00022490"/>
    </source>
</evidence>
<keyword evidence="9" id="KW-1185">Reference proteome</keyword>
<evidence type="ECO:0000256" key="7">
    <source>
        <dbReference type="ARBA" id="ARBA00039934"/>
    </source>
</evidence>
<comment type="subcellular location">
    <subcellularLocation>
        <location evidence="1">Cytoplasm</location>
    </subcellularLocation>
</comment>
<comment type="caution">
    <text evidence="8">The sequence shown here is derived from an EMBL/GenBank/DDBJ whole genome shotgun (WGS) entry which is preliminary data.</text>
</comment>
<evidence type="ECO:0000256" key="5">
    <source>
        <dbReference type="ARBA" id="ARBA00022912"/>
    </source>
</evidence>
<protein>
    <recommendedName>
        <fullName evidence="7">Putative tyrosine-protein phosphatase OCA1</fullName>
        <ecNumber evidence="2">3.1.3.48</ecNumber>
    </recommendedName>
</protein>
<dbReference type="PANTHER" id="PTHR31126:SF8">
    <property type="entry name" value="TYROSINE-PROTEIN PHOSPHATASE OCA1-RELATED"/>
    <property type="match status" value="1"/>
</dbReference>
<dbReference type="InterPro" id="IPR020428">
    <property type="entry name" value="PFA-DSPs"/>
</dbReference>
<evidence type="ECO:0000313" key="8">
    <source>
        <dbReference type="EMBL" id="CAH7689082.1"/>
    </source>
</evidence>
<evidence type="ECO:0000256" key="1">
    <source>
        <dbReference type="ARBA" id="ARBA00004496"/>
    </source>
</evidence>